<dbReference type="PROSITE" id="PS00028">
    <property type="entry name" value="ZINC_FINGER_C2H2_1"/>
    <property type="match status" value="1"/>
</dbReference>
<dbReference type="SMART" id="SM00355">
    <property type="entry name" value="ZnF_C2H2"/>
    <property type="match status" value="2"/>
</dbReference>
<keyword evidence="1" id="KW-0862">Zinc</keyword>
<proteinExistence type="predicted"/>
<dbReference type="Gene3D" id="3.30.160.60">
    <property type="entry name" value="Classic Zinc Finger"/>
    <property type="match status" value="1"/>
</dbReference>
<feature type="domain" description="C2H2-type" evidence="3">
    <location>
        <begin position="215"/>
        <end position="242"/>
    </location>
</feature>
<sequence length="328" mass="36872">MGYIQFDKIAVPEDNLVSLGLLHRQLQKQQLQNQKQQNRLLESWATSQKPPTQNEDIQPARPQSGDVASGSPPTALSSTFDSLAQMWADIMGTEHQDYADPQQISHRPCSTSTDNNSSGKPSLDEELCGLRFDSLPFTNIHNHVSPYTRDMSIVSTGSLSSSSSSSYPAGGHNVQETPVQWVVSSTGELVSSFPFCHPSSALATVTTAPATQPYFECSICSARFRVKGYLTRHLKKHMVTKEFRCPFWTEQCRCHSTGEFSRKDTYKTHLKSIHFVYPVGVAKSQRNRSKGRCAACYQEFDNNAEWLEHHIMTRRCDGLVRTKCEHEH</sequence>
<keyword evidence="1" id="KW-0479">Metal-binding</keyword>
<keyword evidence="1" id="KW-0863">Zinc-finger</keyword>
<feature type="region of interest" description="Disordered" evidence="2">
    <location>
        <begin position="46"/>
        <end position="75"/>
    </location>
</feature>
<dbReference type="EMBL" id="LT598481">
    <property type="protein sequence ID" value="SCU91524.1"/>
    <property type="molecule type" value="Genomic_DNA"/>
</dbReference>
<dbReference type="GO" id="GO:0008270">
    <property type="term" value="F:zinc ion binding"/>
    <property type="evidence" value="ECO:0007669"/>
    <property type="project" value="UniProtKB-KW"/>
</dbReference>
<dbReference type="InterPro" id="IPR036236">
    <property type="entry name" value="Znf_C2H2_sf"/>
</dbReference>
<dbReference type="SUPFAM" id="SSF57667">
    <property type="entry name" value="beta-beta-alpha zinc fingers"/>
    <property type="match status" value="1"/>
</dbReference>
<protein>
    <submittedName>
        <fullName evidence="4">LAME_0E12860g1_1</fullName>
    </submittedName>
</protein>
<dbReference type="OrthoDB" id="4036443at2759"/>
<evidence type="ECO:0000256" key="2">
    <source>
        <dbReference type="SAM" id="MobiDB-lite"/>
    </source>
</evidence>
<feature type="region of interest" description="Disordered" evidence="2">
    <location>
        <begin position="99"/>
        <end position="122"/>
    </location>
</feature>
<gene>
    <name evidence="4" type="ORF">LAME_0E12860G</name>
</gene>
<reference evidence="5" key="1">
    <citation type="submission" date="2016-03" db="EMBL/GenBank/DDBJ databases">
        <authorList>
            <person name="Devillers Hugo."/>
        </authorList>
    </citation>
    <scope>NUCLEOTIDE SEQUENCE [LARGE SCALE GENOMIC DNA]</scope>
</reference>
<dbReference type="PROSITE" id="PS50157">
    <property type="entry name" value="ZINC_FINGER_C2H2_2"/>
    <property type="match status" value="1"/>
</dbReference>
<dbReference type="Proteomes" id="UP000191144">
    <property type="component" value="Chromosome E"/>
</dbReference>
<accession>A0A1G4JLX6</accession>
<organism evidence="4 5">
    <name type="scientific">Lachancea meyersii CBS 8951</name>
    <dbReference type="NCBI Taxonomy" id="1266667"/>
    <lineage>
        <taxon>Eukaryota</taxon>
        <taxon>Fungi</taxon>
        <taxon>Dikarya</taxon>
        <taxon>Ascomycota</taxon>
        <taxon>Saccharomycotina</taxon>
        <taxon>Saccharomycetes</taxon>
        <taxon>Saccharomycetales</taxon>
        <taxon>Saccharomycetaceae</taxon>
        <taxon>Lachancea</taxon>
    </lineage>
</organism>
<name>A0A1G4JLX6_9SACH</name>
<dbReference type="AlphaFoldDB" id="A0A1G4JLX6"/>
<feature type="compositionally biased region" description="Polar residues" evidence="2">
    <location>
        <begin position="102"/>
        <end position="120"/>
    </location>
</feature>
<evidence type="ECO:0000313" key="4">
    <source>
        <dbReference type="EMBL" id="SCU91524.1"/>
    </source>
</evidence>
<dbReference type="InterPro" id="IPR013087">
    <property type="entry name" value="Znf_C2H2_type"/>
</dbReference>
<feature type="compositionally biased region" description="Polar residues" evidence="2">
    <location>
        <begin position="46"/>
        <end position="56"/>
    </location>
</feature>
<evidence type="ECO:0000259" key="3">
    <source>
        <dbReference type="PROSITE" id="PS50157"/>
    </source>
</evidence>
<evidence type="ECO:0000313" key="5">
    <source>
        <dbReference type="Proteomes" id="UP000191144"/>
    </source>
</evidence>
<keyword evidence="5" id="KW-1185">Reference proteome</keyword>
<evidence type="ECO:0000256" key="1">
    <source>
        <dbReference type="PROSITE-ProRule" id="PRU00042"/>
    </source>
</evidence>